<organism evidence="2 3">
    <name type="scientific">Microthlaspi erraticum</name>
    <dbReference type="NCBI Taxonomy" id="1685480"/>
    <lineage>
        <taxon>Eukaryota</taxon>
        <taxon>Viridiplantae</taxon>
        <taxon>Streptophyta</taxon>
        <taxon>Embryophyta</taxon>
        <taxon>Tracheophyta</taxon>
        <taxon>Spermatophyta</taxon>
        <taxon>Magnoliopsida</taxon>
        <taxon>eudicotyledons</taxon>
        <taxon>Gunneridae</taxon>
        <taxon>Pentapetalae</taxon>
        <taxon>rosids</taxon>
        <taxon>malvids</taxon>
        <taxon>Brassicales</taxon>
        <taxon>Brassicaceae</taxon>
        <taxon>Coluteocarpeae</taxon>
        <taxon>Microthlaspi</taxon>
    </lineage>
</organism>
<proteinExistence type="predicted"/>
<keyword evidence="3" id="KW-1185">Reference proteome</keyword>
<feature type="region of interest" description="Disordered" evidence="1">
    <location>
        <begin position="1"/>
        <end position="111"/>
    </location>
</feature>
<dbReference type="AlphaFoldDB" id="A0A6D2JX64"/>
<dbReference type="OrthoDB" id="1717578at2759"/>
<feature type="compositionally biased region" description="Basic and acidic residues" evidence="1">
    <location>
        <begin position="49"/>
        <end position="67"/>
    </location>
</feature>
<evidence type="ECO:0000313" key="3">
    <source>
        <dbReference type="Proteomes" id="UP000467841"/>
    </source>
</evidence>
<accession>A0A6D2JX64</accession>
<feature type="compositionally biased region" description="Basic and acidic residues" evidence="1">
    <location>
        <begin position="1"/>
        <end position="19"/>
    </location>
</feature>
<dbReference type="Proteomes" id="UP000467841">
    <property type="component" value="Unassembled WGS sequence"/>
</dbReference>
<protein>
    <submittedName>
        <fullName evidence="2">Uncharacterized protein</fullName>
    </submittedName>
</protein>
<comment type="caution">
    <text evidence="2">The sequence shown here is derived from an EMBL/GenBank/DDBJ whole genome shotgun (WGS) entry which is preliminary data.</text>
</comment>
<reference evidence="2" key="1">
    <citation type="submission" date="2020-01" db="EMBL/GenBank/DDBJ databases">
        <authorList>
            <person name="Mishra B."/>
        </authorList>
    </citation>
    <scope>NUCLEOTIDE SEQUENCE [LARGE SCALE GENOMIC DNA]</scope>
</reference>
<dbReference type="EMBL" id="CACVBM020001251">
    <property type="protein sequence ID" value="CAA7041725.1"/>
    <property type="molecule type" value="Genomic_DNA"/>
</dbReference>
<name>A0A6D2JX64_9BRAS</name>
<gene>
    <name evidence="2" type="ORF">MERR_LOCUS28960</name>
</gene>
<sequence length="111" mass="12617">MMEEKQKKEQGSDKYESRQHQPPYISQMQPVMHEAYGGGLYGQDDEIEKDAKTIEKDAKNIEKEPQQHHRPASETQSADGPNETNTMKPKLTQPPSSGDRDIDITGQSYIQ</sequence>
<feature type="compositionally biased region" description="Polar residues" evidence="1">
    <location>
        <begin position="73"/>
        <end position="87"/>
    </location>
</feature>
<evidence type="ECO:0000256" key="1">
    <source>
        <dbReference type="SAM" id="MobiDB-lite"/>
    </source>
</evidence>
<evidence type="ECO:0000313" key="2">
    <source>
        <dbReference type="EMBL" id="CAA7041725.1"/>
    </source>
</evidence>